<dbReference type="KEGG" id="tps:THAPSDRAFT_992"/>
<evidence type="ECO:0000313" key="3">
    <source>
        <dbReference type="Proteomes" id="UP000001449"/>
    </source>
</evidence>
<dbReference type="Proteomes" id="UP000001449">
    <property type="component" value="Chromosome 1"/>
</dbReference>
<evidence type="ECO:0000256" key="1">
    <source>
        <dbReference type="SAM" id="MobiDB-lite"/>
    </source>
</evidence>
<feature type="compositionally biased region" description="Basic and acidic residues" evidence="1">
    <location>
        <begin position="446"/>
        <end position="464"/>
    </location>
</feature>
<dbReference type="InParanoid" id="B8BT11"/>
<dbReference type="HOGENOM" id="CLU_666474_0_0_1"/>
<dbReference type="AlphaFoldDB" id="B8BT11"/>
<gene>
    <name evidence="2" type="ORF">THAPSDRAFT_992</name>
</gene>
<dbReference type="GeneID" id="7447657"/>
<evidence type="ECO:0000313" key="2">
    <source>
        <dbReference type="EMBL" id="EED96223.1"/>
    </source>
</evidence>
<dbReference type="EMBL" id="CM000638">
    <property type="protein sequence ID" value="EED96223.1"/>
    <property type="molecule type" value="Genomic_DNA"/>
</dbReference>
<feature type="region of interest" description="Disordered" evidence="1">
    <location>
        <begin position="441"/>
        <end position="464"/>
    </location>
</feature>
<name>B8BT11_THAPS</name>
<keyword evidence="3" id="KW-1185">Reference proteome</keyword>
<proteinExistence type="predicted"/>
<protein>
    <submittedName>
        <fullName evidence="2">Uncharacterized protein</fullName>
    </submittedName>
</protein>
<reference evidence="2 3" key="1">
    <citation type="journal article" date="2004" name="Science">
        <title>The genome of the diatom Thalassiosira pseudonana: ecology, evolution, and metabolism.</title>
        <authorList>
            <person name="Armbrust E.V."/>
            <person name="Berges J.A."/>
            <person name="Bowler C."/>
            <person name="Green B.R."/>
            <person name="Martinez D."/>
            <person name="Putnam N.H."/>
            <person name="Zhou S."/>
            <person name="Allen A.E."/>
            <person name="Apt K.E."/>
            <person name="Bechner M."/>
            <person name="Brzezinski M.A."/>
            <person name="Chaal B.K."/>
            <person name="Chiovitti A."/>
            <person name="Davis A.K."/>
            <person name="Demarest M.S."/>
            <person name="Detter J.C."/>
            <person name="Glavina T."/>
            <person name="Goodstein D."/>
            <person name="Hadi M.Z."/>
            <person name="Hellsten U."/>
            <person name="Hildebrand M."/>
            <person name="Jenkins B.D."/>
            <person name="Jurka J."/>
            <person name="Kapitonov V.V."/>
            <person name="Kroger N."/>
            <person name="Lau W.W."/>
            <person name="Lane T.W."/>
            <person name="Larimer F.W."/>
            <person name="Lippmeier J.C."/>
            <person name="Lucas S."/>
            <person name="Medina M."/>
            <person name="Montsant A."/>
            <person name="Obornik M."/>
            <person name="Parker M.S."/>
            <person name="Palenik B."/>
            <person name="Pazour G.J."/>
            <person name="Richardson P.M."/>
            <person name="Rynearson T.A."/>
            <person name="Saito M.A."/>
            <person name="Schwartz D.C."/>
            <person name="Thamatrakoln K."/>
            <person name="Valentin K."/>
            <person name="Vardi A."/>
            <person name="Wilkerson F.P."/>
            <person name="Rokhsar D.S."/>
        </authorList>
    </citation>
    <scope>NUCLEOTIDE SEQUENCE [LARGE SCALE GENOMIC DNA]</scope>
    <source>
        <strain evidence="2 3">CCMP1335</strain>
    </source>
</reference>
<dbReference type="RefSeq" id="XP_002286582.1">
    <property type="nucleotide sequence ID" value="XM_002286546.1"/>
</dbReference>
<organism evidence="2 3">
    <name type="scientific">Thalassiosira pseudonana</name>
    <name type="common">Marine diatom</name>
    <name type="synonym">Cyclotella nana</name>
    <dbReference type="NCBI Taxonomy" id="35128"/>
    <lineage>
        <taxon>Eukaryota</taxon>
        <taxon>Sar</taxon>
        <taxon>Stramenopiles</taxon>
        <taxon>Ochrophyta</taxon>
        <taxon>Bacillariophyta</taxon>
        <taxon>Coscinodiscophyceae</taxon>
        <taxon>Thalassiosirophycidae</taxon>
        <taxon>Thalassiosirales</taxon>
        <taxon>Thalassiosiraceae</taxon>
        <taxon>Thalassiosira</taxon>
    </lineage>
</organism>
<sequence>MSASSTIINNKKSPSTPLRQTYFASPAEANVANRTVLPGILHGPEYSRMKTAFKSHRVEFVDAKVFDERIERFVELERLRALPVPILKKYHSVRSILLIEELDNLEKMYKAFRTSGAYRKRRHAYVLIDSPEEVLPTNPSALKRCRLTPTTLKRAIDDSGREERRSKRQRLGEAEAVSMATPAVVVAAAPPAVVPVATKRSIGDSGCEERRFKERRSKRQRLGEAEAAVAAPPAVVVAAAAPPAVVPVAINQDEASNKVAEQERPVSTATPAVVVAAAAAAPPAVVLAAAAPPAVVPVAIKRAIGDSGCEERRSKRQRLGEAEAAVAAAPPAVVVAAAAPPAVVPVAINQDEASNKVAEQERPVSTATPAVVVAAAAAPPAVVPVAIKRAIGVSGCEERRSKRQRLGEAEAAVAAAPPAVVVAAAAPPAVVPVAINQDEASNNVAEQERLAEDKKQRRKERELRRIESSLGPKWKVTVSSKSGLRRSSRVRKQTVFFRDLVW</sequence>
<dbReference type="PaxDb" id="35128-Thaps992"/>
<reference evidence="2 3" key="2">
    <citation type="journal article" date="2008" name="Nature">
        <title>The Phaeodactylum genome reveals the evolutionary history of diatom genomes.</title>
        <authorList>
            <person name="Bowler C."/>
            <person name="Allen A.E."/>
            <person name="Badger J.H."/>
            <person name="Grimwood J."/>
            <person name="Jabbari K."/>
            <person name="Kuo A."/>
            <person name="Maheswari U."/>
            <person name="Martens C."/>
            <person name="Maumus F."/>
            <person name="Otillar R.P."/>
            <person name="Rayko E."/>
            <person name="Salamov A."/>
            <person name="Vandepoele K."/>
            <person name="Beszteri B."/>
            <person name="Gruber A."/>
            <person name="Heijde M."/>
            <person name="Katinka M."/>
            <person name="Mock T."/>
            <person name="Valentin K."/>
            <person name="Verret F."/>
            <person name="Berges J.A."/>
            <person name="Brownlee C."/>
            <person name="Cadoret J.P."/>
            <person name="Chiovitti A."/>
            <person name="Choi C.J."/>
            <person name="Coesel S."/>
            <person name="De Martino A."/>
            <person name="Detter J.C."/>
            <person name="Durkin C."/>
            <person name="Falciatore A."/>
            <person name="Fournet J."/>
            <person name="Haruta M."/>
            <person name="Huysman M.J."/>
            <person name="Jenkins B.D."/>
            <person name="Jiroutova K."/>
            <person name="Jorgensen R.E."/>
            <person name="Joubert Y."/>
            <person name="Kaplan A."/>
            <person name="Kroger N."/>
            <person name="Kroth P.G."/>
            <person name="La Roche J."/>
            <person name="Lindquist E."/>
            <person name="Lommer M."/>
            <person name="Martin-Jezequel V."/>
            <person name="Lopez P.J."/>
            <person name="Lucas S."/>
            <person name="Mangogna M."/>
            <person name="McGinnis K."/>
            <person name="Medlin L.K."/>
            <person name="Montsant A."/>
            <person name="Oudot-Le Secq M.P."/>
            <person name="Napoli C."/>
            <person name="Obornik M."/>
            <person name="Parker M.S."/>
            <person name="Petit J.L."/>
            <person name="Porcel B.M."/>
            <person name="Poulsen N."/>
            <person name="Robison M."/>
            <person name="Rychlewski L."/>
            <person name="Rynearson T.A."/>
            <person name="Schmutz J."/>
            <person name="Shapiro H."/>
            <person name="Siaut M."/>
            <person name="Stanley M."/>
            <person name="Sussman M.R."/>
            <person name="Taylor A.R."/>
            <person name="Vardi A."/>
            <person name="von Dassow P."/>
            <person name="Vyverman W."/>
            <person name="Willis A."/>
            <person name="Wyrwicz L.S."/>
            <person name="Rokhsar D.S."/>
            <person name="Weissenbach J."/>
            <person name="Armbrust E.V."/>
            <person name="Green B.R."/>
            <person name="Van de Peer Y."/>
            <person name="Grigoriev I.V."/>
        </authorList>
    </citation>
    <scope>NUCLEOTIDE SEQUENCE [LARGE SCALE GENOMIC DNA]</scope>
    <source>
        <strain evidence="2 3">CCMP1335</strain>
    </source>
</reference>
<accession>B8BT11</accession>